<dbReference type="EMBL" id="JAHWYN010000016">
    <property type="protein sequence ID" value="MBW4361927.1"/>
    <property type="molecule type" value="Genomic_DNA"/>
</dbReference>
<keyword evidence="2" id="KW-1185">Reference proteome</keyword>
<reference evidence="1 2" key="1">
    <citation type="submission" date="2021-07" db="EMBL/GenBank/DDBJ databases">
        <title>Flavobacterium sp. nov. isolated from sediment on the Taihu Lake.</title>
        <authorList>
            <person name="Qu J.-H."/>
        </authorList>
    </citation>
    <scope>NUCLEOTIDE SEQUENCE [LARGE SCALE GENOMIC DNA]</scope>
    <source>
        <strain evidence="1 2">NAS39</strain>
    </source>
</reference>
<dbReference type="RefSeq" id="WP_219318421.1">
    <property type="nucleotide sequence ID" value="NZ_JAHWYN010000016.1"/>
</dbReference>
<gene>
    <name evidence="1" type="ORF">KZH69_15665</name>
</gene>
<accession>A0ABS6XZY7</accession>
<protein>
    <submittedName>
        <fullName evidence="1">Uncharacterized protein</fullName>
    </submittedName>
</protein>
<organism evidence="1 2">
    <name type="scientific">Flavobacterium taihuense</name>
    <dbReference type="NCBI Taxonomy" id="2857508"/>
    <lineage>
        <taxon>Bacteria</taxon>
        <taxon>Pseudomonadati</taxon>
        <taxon>Bacteroidota</taxon>
        <taxon>Flavobacteriia</taxon>
        <taxon>Flavobacteriales</taxon>
        <taxon>Flavobacteriaceae</taxon>
        <taxon>Flavobacterium</taxon>
    </lineage>
</organism>
<sequence length="163" mass="19580">MKNTGIPKWIEETLFQCDVTSENYNYKELNVVWYDKINRENSIRIKSHDFFMLVKKGEGFERIKNTFDGWSLSSRSLEQVLKENVILFFTDFVVIDSIHCQGNFEKETNLKSWTELFRRLSIPNYEIARHRLKEAKQMDDFFDLTEFQLLQTENLSRFINSLE</sequence>
<name>A0ABS6XZY7_9FLAO</name>
<proteinExistence type="predicted"/>
<comment type="caution">
    <text evidence="1">The sequence shown here is derived from an EMBL/GenBank/DDBJ whole genome shotgun (WGS) entry which is preliminary data.</text>
</comment>
<evidence type="ECO:0000313" key="2">
    <source>
        <dbReference type="Proteomes" id="UP000812031"/>
    </source>
</evidence>
<evidence type="ECO:0000313" key="1">
    <source>
        <dbReference type="EMBL" id="MBW4361927.1"/>
    </source>
</evidence>
<dbReference type="Proteomes" id="UP000812031">
    <property type="component" value="Unassembled WGS sequence"/>
</dbReference>